<proteinExistence type="predicted"/>
<evidence type="ECO:0000256" key="1">
    <source>
        <dbReference type="SAM" id="SignalP"/>
    </source>
</evidence>
<dbReference type="Proteomes" id="UP000220927">
    <property type="component" value="Plasmid pRapFH23c"/>
</dbReference>
<evidence type="ECO:0000313" key="3">
    <source>
        <dbReference type="Proteomes" id="UP000220927"/>
    </source>
</evidence>
<keyword evidence="1" id="KW-0732">Signal</keyword>
<gene>
    <name evidence="2" type="ORF">CO657_31300</name>
</gene>
<evidence type="ECO:0000313" key="2">
    <source>
        <dbReference type="EMBL" id="QAS82291.1"/>
    </source>
</evidence>
<dbReference type="EMBL" id="CP035001">
    <property type="protein sequence ID" value="QAS82291.1"/>
    <property type="molecule type" value="Genomic_DNA"/>
</dbReference>
<feature type="chain" id="PRO_5042293797" evidence="1">
    <location>
        <begin position="20"/>
        <end position="344"/>
    </location>
</feature>
<keyword evidence="3" id="KW-1185">Reference proteome</keyword>
<dbReference type="AlphaFoldDB" id="A0AAE6C589"/>
<protein>
    <submittedName>
        <fullName evidence="2">Uncharacterized protein</fullName>
    </submittedName>
</protein>
<dbReference type="RefSeq" id="WP_054186275.1">
    <property type="nucleotide sequence ID" value="NZ_CP035001.1"/>
</dbReference>
<geneLocation type="plasmid" evidence="3">
    <name>prapfh23c</name>
</geneLocation>
<organism evidence="2 3">
    <name type="scientific">Rhizobium acidisoli</name>
    <dbReference type="NCBI Taxonomy" id="1538158"/>
    <lineage>
        <taxon>Bacteria</taxon>
        <taxon>Pseudomonadati</taxon>
        <taxon>Pseudomonadota</taxon>
        <taxon>Alphaproteobacteria</taxon>
        <taxon>Hyphomicrobiales</taxon>
        <taxon>Rhizobiaceae</taxon>
        <taxon>Rhizobium/Agrobacterium group</taxon>
        <taxon>Rhizobium</taxon>
    </lineage>
</organism>
<reference evidence="2 3" key="1">
    <citation type="submission" date="2019-01" db="EMBL/GenBank/DDBJ databases">
        <title>Genomic insights into the origins and evolution of symbiotic genes in the Phaseolus vulgaris microsymbionts.</title>
        <authorList>
            <person name="Tong W."/>
        </authorList>
    </citation>
    <scope>NUCLEOTIDE SEQUENCE [LARGE SCALE GENOMIC DNA]</scope>
    <source>
        <strain evidence="2 3">FH23</strain>
        <plasmid evidence="3">prapfh23c</plasmid>
    </source>
</reference>
<accession>A0AAE6C589</accession>
<name>A0AAE6C589_9HYPH</name>
<dbReference type="PROSITE" id="PS51257">
    <property type="entry name" value="PROKAR_LIPOPROTEIN"/>
    <property type="match status" value="1"/>
</dbReference>
<sequence>MFRLLAIITTAGLLAGCTAAPPFDLAVSDKTYGAPIMRIASTMANLKCELWTAANDKEPMPQFETDIPLKKEDHKPPEPWRVFNLQNIFRAIEYVGEVQLMVDAEQTTGSSPSLSFPGLGSAARPLTIGLDASVSEKGHRANTTYHSVDFERLVKGTAREQSTATPPTLPCGRGAELSGPLGIKDNLQMGIVASKMNDLSVWPRNASNSGVAPDAGVGGEYTVGQIHAVIDFTTTTSISGGPNWELTHFVGPNSGEGLFNHKRQALNQVSFTFLPICIRDSFKGVKVGKRWEYTPALPQGTPGWANYLPPCSAPEVRRSKAAALGAAHTTNIQSLDNVIRLRSF</sequence>
<dbReference type="KEGG" id="rad:CO657_31300"/>
<keyword evidence="2" id="KW-0614">Plasmid</keyword>
<feature type="signal peptide" evidence="1">
    <location>
        <begin position="1"/>
        <end position="19"/>
    </location>
</feature>